<comment type="caution">
    <text evidence="1">The sequence shown here is derived from an EMBL/GenBank/DDBJ whole genome shotgun (WGS) entry which is preliminary data.</text>
</comment>
<name>A0ABP8FBS0_9BACT</name>
<proteinExistence type="predicted"/>
<accession>A0ABP8FBS0</accession>
<dbReference type="EMBL" id="BAABFN010000001">
    <property type="protein sequence ID" value="GAA4299932.1"/>
    <property type="molecule type" value="Genomic_DNA"/>
</dbReference>
<reference evidence="2" key="1">
    <citation type="journal article" date="2019" name="Int. J. Syst. Evol. Microbiol.">
        <title>The Global Catalogue of Microorganisms (GCM) 10K type strain sequencing project: providing services to taxonomists for standard genome sequencing and annotation.</title>
        <authorList>
            <consortium name="The Broad Institute Genomics Platform"/>
            <consortium name="The Broad Institute Genome Sequencing Center for Infectious Disease"/>
            <person name="Wu L."/>
            <person name="Ma J."/>
        </authorList>
    </citation>
    <scope>NUCLEOTIDE SEQUENCE [LARGE SCALE GENOMIC DNA]</scope>
    <source>
        <strain evidence="2">JCM 17664</strain>
    </source>
</reference>
<gene>
    <name evidence="1" type="ORF">GCM10023143_00540</name>
</gene>
<protein>
    <submittedName>
        <fullName evidence="1">Uncharacterized protein</fullName>
    </submittedName>
</protein>
<keyword evidence="2" id="KW-1185">Reference proteome</keyword>
<evidence type="ECO:0000313" key="1">
    <source>
        <dbReference type="EMBL" id="GAA4299932.1"/>
    </source>
</evidence>
<dbReference type="Proteomes" id="UP001501207">
    <property type="component" value="Unassembled WGS sequence"/>
</dbReference>
<organism evidence="1 2">
    <name type="scientific">Compostibacter hankyongensis</name>
    <dbReference type="NCBI Taxonomy" id="1007089"/>
    <lineage>
        <taxon>Bacteria</taxon>
        <taxon>Pseudomonadati</taxon>
        <taxon>Bacteroidota</taxon>
        <taxon>Chitinophagia</taxon>
        <taxon>Chitinophagales</taxon>
        <taxon>Chitinophagaceae</taxon>
        <taxon>Compostibacter</taxon>
    </lineage>
</organism>
<dbReference type="Pfam" id="PF19777">
    <property type="entry name" value="DUF6263"/>
    <property type="match status" value="1"/>
</dbReference>
<sequence>MLTAALLCFGCLGVRPATAQQKVSLKLDFSTAKKYQYDFSTHQDIRQTIKGQEVRSQQDIRMGYTMQAGKKDAAGNTVVESTYNRFSYLMNNPMMGGKVGYDSGHPEDSSTANGLVAGMMSRLFKEVFSGFLHHSFSFTISPQGKVISVTGITEMMDSALDHADFLPQQVREAMKTNMKKSFSNEAMRETLDKSFDLYAGHPVAVGDSWEKSASLTTPVAMDMQSHYTVKDIKDKTVSLAVSSTLASGQSGETKLSGTQSGTMEVDRKSGIPLRADLNQKMEGSLSTQGMTIPMEITGTITITGKAL</sequence>
<evidence type="ECO:0000313" key="2">
    <source>
        <dbReference type="Proteomes" id="UP001501207"/>
    </source>
</evidence>
<dbReference type="InterPro" id="IPR046230">
    <property type="entry name" value="DUF6263"/>
</dbReference>